<evidence type="ECO:0000313" key="2">
    <source>
        <dbReference type="Proteomes" id="UP000002357"/>
    </source>
</evidence>
<name>B5GL82_STRCL</name>
<accession>B5GL82</accession>
<dbReference type="STRING" id="1901.BB341_07620"/>
<reference evidence="1 2" key="1">
    <citation type="journal article" date="2010" name="Genome Biol. Evol.">
        <title>The sequence of a 1.8-mb bacterial linear plasmid reveals a rich evolutionary reservoir of secondary metabolic pathways.</title>
        <authorList>
            <person name="Medema M.H."/>
            <person name="Trefzer A."/>
            <person name="Kovalchuk A."/>
            <person name="van den Berg M."/>
            <person name="Mueller U."/>
            <person name="Heijne W."/>
            <person name="Wu L."/>
            <person name="Alam M.T."/>
            <person name="Ronning C.M."/>
            <person name="Nierman W.C."/>
            <person name="Bovenberg R.A.L."/>
            <person name="Breitling R."/>
            <person name="Takano E."/>
        </authorList>
    </citation>
    <scope>NUCLEOTIDE SEQUENCE [LARGE SCALE GENOMIC DNA]</scope>
    <source>
        <strain evidence="2">ATCC 27064 / DSM 738 / JCM 4710 / NBRC 13307 / NCIMB 12785 / NRRL 3585 / VKM Ac-602</strain>
    </source>
</reference>
<dbReference type="EMBL" id="CM000913">
    <property type="protein sequence ID" value="EFG09313.1"/>
    <property type="molecule type" value="Genomic_DNA"/>
</dbReference>
<proteinExistence type="predicted"/>
<organism evidence="1 2">
    <name type="scientific">Streptomyces clavuligerus</name>
    <dbReference type="NCBI Taxonomy" id="1901"/>
    <lineage>
        <taxon>Bacteria</taxon>
        <taxon>Bacillati</taxon>
        <taxon>Actinomycetota</taxon>
        <taxon>Actinomycetes</taxon>
        <taxon>Kitasatosporales</taxon>
        <taxon>Streptomycetaceae</taxon>
        <taxon>Streptomyces</taxon>
    </lineage>
</organism>
<dbReference type="RefSeq" id="WP_003952463.1">
    <property type="nucleotide sequence ID" value="NZ_CM000913.1"/>
</dbReference>
<dbReference type="KEGG" id="sclf:BB341_07620"/>
<sequence>MTAAPRQPARRTSPPPGMERVEIRLIARDGVTQALAGQIAAAIPDCPAPAFYRSRKTPGQTLAYIRAQLPTSSIPRAIDGPEASC</sequence>
<dbReference type="AlphaFoldDB" id="B5GL82"/>
<dbReference type="Proteomes" id="UP000002357">
    <property type="component" value="Chromosome"/>
</dbReference>
<dbReference type="GeneID" id="93729289"/>
<protein>
    <submittedName>
        <fullName evidence="1">Uncharacterized protein</fullName>
    </submittedName>
</protein>
<dbReference type="OrthoDB" id="9970972at2"/>
<evidence type="ECO:0000313" key="1">
    <source>
        <dbReference type="EMBL" id="EFG09313.1"/>
    </source>
</evidence>
<keyword evidence="2" id="KW-1185">Reference proteome</keyword>
<gene>
    <name evidence="1" type="ORF">SCLAV_4239</name>
</gene>